<keyword evidence="1" id="KW-0812">Transmembrane</keyword>
<feature type="transmembrane region" description="Helical" evidence="1">
    <location>
        <begin position="61"/>
        <end position="79"/>
    </location>
</feature>
<comment type="caution">
    <text evidence="3">The sequence shown here is derived from an EMBL/GenBank/DDBJ whole genome shotgun (WGS) entry which is preliminary data.</text>
</comment>
<keyword evidence="1" id="KW-1133">Transmembrane helix</keyword>
<sequence length="196" mass="20279">MINLIWLLLLAGGIVYAGFTGRIEVITPSVISAAENAVTLAFKLTGVMCLWLGMMKIAERAGLVRVMSIIIGPVIRRIFPSVPPNHPAMGAIVMTVSANMLGLGNAATPLGIKAIQELQKLSRDRDTATPAMCTLLALCTTGVTLVPATVIALRAAAGSVDPAEIVGATLAVSFTAAAAALTVDRIFRAACGGRVR</sequence>
<keyword evidence="1" id="KW-0472">Membrane</keyword>
<dbReference type="Proteomes" id="UP001254848">
    <property type="component" value="Unassembled WGS sequence"/>
</dbReference>
<dbReference type="InterPro" id="IPR011642">
    <property type="entry name" value="Gate_dom"/>
</dbReference>
<protein>
    <submittedName>
        <fullName evidence="3">Nucleoside recognition domain-containing protein</fullName>
    </submittedName>
</protein>
<reference evidence="3 4" key="1">
    <citation type="submission" date="2023-07" db="EMBL/GenBank/DDBJ databases">
        <title>The novel representative of Negativicutes class, Anaeroselena agilis gen. nov. sp. nov.</title>
        <authorList>
            <person name="Prokofeva M.I."/>
            <person name="Elcheninov A.G."/>
            <person name="Klyukina A."/>
            <person name="Kublanov I.V."/>
            <person name="Frolov E.N."/>
            <person name="Podosokorskaya O.A."/>
        </authorList>
    </citation>
    <scope>NUCLEOTIDE SEQUENCE [LARGE SCALE GENOMIC DNA]</scope>
    <source>
        <strain evidence="3 4">4137-cl</strain>
    </source>
</reference>
<evidence type="ECO:0000313" key="4">
    <source>
        <dbReference type="Proteomes" id="UP001254848"/>
    </source>
</evidence>
<dbReference type="EMBL" id="JAUOZS010000001">
    <property type="protein sequence ID" value="MDT8901117.1"/>
    <property type="molecule type" value="Genomic_DNA"/>
</dbReference>
<dbReference type="Pfam" id="PF07670">
    <property type="entry name" value="Gate"/>
    <property type="match status" value="1"/>
</dbReference>
<feature type="transmembrane region" description="Helical" evidence="1">
    <location>
        <begin position="133"/>
        <end position="153"/>
    </location>
</feature>
<organism evidence="3 4">
    <name type="scientific">Anaeroselena agilis</name>
    <dbReference type="NCBI Taxonomy" id="3063788"/>
    <lineage>
        <taxon>Bacteria</taxon>
        <taxon>Bacillati</taxon>
        <taxon>Bacillota</taxon>
        <taxon>Negativicutes</taxon>
        <taxon>Acetonemataceae</taxon>
        <taxon>Anaeroselena</taxon>
    </lineage>
</organism>
<keyword evidence="4" id="KW-1185">Reference proteome</keyword>
<evidence type="ECO:0000313" key="3">
    <source>
        <dbReference type="EMBL" id="MDT8901117.1"/>
    </source>
</evidence>
<feature type="transmembrane region" description="Helical" evidence="1">
    <location>
        <begin position="165"/>
        <end position="187"/>
    </location>
</feature>
<feature type="domain" description="Nucleoside transporter/FeoB GTPase Gate" evidence="2">
    <location>
        <begin position="42"/>
        <end position="150"/>
    </location>
</feature>
<name>A0ABU3NWD2_9FIRM</name>
<evidence type="ECO:0000256" key="1">
    <source>
        <dbReference type="SAM" id="Phobius"/>
    </source>
</evidence>
<gene>
    <name evidence="3" type="ORF">Q4T40_07700</name>
</gene>
<accession>A0ABU3NWD2</accession>
<evidence type="ECO:0000259" key="2">
    <source>
        <dbReference type="Pfam" id="PF07670"/>
    </source>
</evidence>
<dbReference type="RefSeq" id="WP_413779641.1">
    <property type="nucleotide sequence ID" value="NZ_JAUOZS010000001.1"/>
</dbReference>
<proteinExistence type="predicted"/>
<feature type="transmembrane region" description="Helical" evidence="1">
    <location>
        <begin position="33"/>
        <end position="54"/>
    </location>
</feature>
<feature type="transmembrane region" description="Helical" evidence="1">
    <location>
        <begin position="91"/>
        <end position="112"/>
    </location>
</feature>